<comment type="caution">
    <text evidence="2">The sequence shown here is derived from an EMBL/GenBank/DDBJ whole genome shotgun (WGS) entry which is preliminary data.</text>
</comment>
<evidence type="ECO:0000256" key="1">
    <source>
        <dbReference type="SAM" id="MobiDB-lite"/>
    </source>
</evidence>
<protein>
    <submittedName>
        <fullName evidence="2">Uncharacterized protein</fullName>
    </submittedName>
</protein>
<dbReference type="EMBL" id="JAKELL010000221">
    <property type="protein sequence ID" value="KAH8978488.1"/>
    <property type="molecule type" value="Genomic_DNA"/>
</dbReference>
<keyword evidence="3" id="KW-1185">Reference proteome</keyword>
<feature type="region of interest" description="Disordered" evidence="1">
    <location>
        <begin position="1"/>
        <end position="114"/>
    </location>
</feature>
<dbReference type="AlphaFoldDB" id="A0AAD4Q515"/>
<feature type="compositionally biased region" description="Low complexity" evidence="1">
    <location>
        <begin position="79"/>
        <end position="90"/>
    </location>
</feature>
<proteinExistence type="predicted"/>
<dbReference type="Proteomes" id="UP001201163">
    <property type="component" value="Unassembled WGS sequence"/>
</dbReference>
<reference evidence="2" key="1">
    <citation type="submission" date="2022-01" db="EMBL/GenBank/DDBJ databases">
        <title>Comparative genomics reveals a dynamic genome evolution in the ectomycorrhizal milk-cap (Lactarius) mushrooms.</title>
        <authorList>
            <consortium name="DOE Joint Genome Institute"/>
            <person name="Lebreton A."/>
            <person name="Tang N."/>
            <person name="Kuo A."/>
            <person name="LaButti K."/>
            <person name="Drula E."/>
            <person name="Barry K."/>
            <person name="Clum A."/>
            <person name="Lipzen A."/>
            <person name="Mousain D."/>
            <person name="Ng V."/>
            <person name="Wang R."/>
            <person name="Wang X."/>
            <person name="Dai Y."/>
            <person name="Henrissat B."/>
            <person name="Grigoriev I.V."/>
            <person name="Guerin-Laguette A."/>
            <person name="Yu F."/>
            <person name="Martin F.M."/>
        </authorList>
    </citation>
    <scope>NUCLEOTIDE SEQUENCE</scope>
    <source>
        <strain evidence="2">QP</strain>
    </source>
</reference>
<accession>A0AAD4Q515</accession>
<sequence length="454" mass="49746">MNTTAPPASQPRLDPVSTPTSQGEHTQVVTRSTTAARMATSSSPAAATAEAHKSRKKRTTLADETEQTAPAPAAPMPTPATATLAIPIEAIRQELRNPADNQYPPSKPGGTPPPFAMPIFQNEGTPTPPATPSRGYPPTILNMPQQADVTLDISMESEIPDVHDVSGVAPNPLSLRARLEAAAERQPSPSGKFSPRNPIDKYTKPPGEGMPLVHTTSPTAALEHIDLDLISAWEQAEGEKLLAHPFDNEARFPELHENIKNRIFTAVAEITGSQTTGVSAPKPSGEAIRKDRTPTTFLIFNLTLEQKTLLLQRRAWSSRAITFYVTNLYPPCPGFVFSIKGFSTLINSGVWEIVERVWSDSDTHAFIVKLTDPLPDDIRQETYLSICDFLSSLHIFHLDVRDTGDTLMPRFNVYGIGHHIQNDDIWIGLRNYLASRTYASPIHGQGFIDPRPYC</sequence>
<organism evidence="2 3">
    <name type="scientific">Lactarius akahatsu</name>
    <dbReference type="NCBI Taxonomy" id="416441"/>
    <lineage>
        <taxon>Eukaryota</taxon>
        <taxon>Fungi</taxon>
        <taxon>Dikarya</taxon>
        <taxon>Basidiomycota</taxon>
        <taxon>Agaricomycotina</taxon>
        <taxon>Agaricomycetes</taxon>
        <taxon>Russulales</taxon>
        <taxon>Russulaceae</taxon>
        <taxon>Lactarius</taxon>
    </lineage>
</organism>
<feature type="compositionally biased region" description="Polar residues" evidence="1">
    <location>
        <begin position="17"/>
        <end position="29"/>
    </location>
</feature>
<feature type="compositionally biased region" description="Pro residues" evidence="1">
    <location>
        <begin position="105"/>
        <end position="114"/>
    </location>
</feature>
<name>A0AAD4Q515_9AGAM</name>
<feature type="compositionally biased region" description="Low complexity" evidence="1">
    <location>
        <begin position="30"/>
        <end position="49"/>
    </location>
</feature>
<gene>
    <name evidence="2" type="ORF">EDB92DRAFT_1956382</name>
</gene>
<evidence type="ECO:0000313" key="3">
    <source>
        <dbReference type="Proteomes" id="UP001201163"/>
    </source>
</evidence>
<evidence type="ECO:0000313" key="2">
    <source>
        <dbReference type="EMBL" id="KAH8978488.1"/>
    </source>
</evidence>